<name>A0A2K1ZSU4_POPTR</name>
<dbReference type="AlphaFoldDB" id="A0A2K1ZSU4"/>
<dbReference type="Proteomes" id="UP000006729">
    <property type="component" value="Chromosome 7"/>
</dbReference>
<dbReference type="EMBL" id="CM009296">
    <property type="protein sequence ID" value="RQO92872.1"/>
    <property type="molecule type" value="Genomic_DNA"/>
</dbReference>
<gene>
    <name evidence="1" type="ORF">POPTR_007G114450</name>
</gene>
<protein>
    <submittedName>
        <fullName evidence="1">Uncharacterized protein</fullName>
    </submittedName>
</protein>
<sequence>MIIIIQGLVVEWEGIVGSVGLVRSGKWGKGGNSGSFGISNFGSSGIGNSGSLGNSGLGSSGNSGFGSSGNVTSKSWRASTRIVWLIINDMLMITISGEMKSGKI</sequence>
<evidence type="ECO:0000313" key="2">
    <source>
        <dbReference type="Proteomes" id="UP000006729"/>
    </source>
</evidence>
<organism evidence="1 2">
    <name type="scientific">Populus trichocarpa</name>
    <name type="common">Western balsam poplar</name>
    <name type="synonym">Populus balsamifera subsp. trichocarpa</name>
    <dbReference type="NCBI Taxonomy" id="3694"/>
    <lineage>
        <taxon>Eukaryota</taxon>
        <taxon>Viridiplantae</taxon>
        <taxon>Streptophyta</taxon>
        <taxon>Embryophyta</taxon>
        <taxon>Tracheophyta</taxon>
        <taxon>Spermatophyta</taxon>
        <taxon>Magnoliopsida</taxon>
        <taxon>eudicotyledons</taxon>
        <taxon>Gunneridae</taxon>
        <taxon>Pentapetalae</taxon>
        <taxon>rosids</taxon>
        <taxon>fabids</taxon>
        <taxon>Malpighiales</taxon>
        <taxon>Salicaceae</taxon>
        <taxon>Saliceae</taxon>
        <taxon>Populus</taxon>
    </lineage>
</organism>
<keyword evidence="2" id="KW-1185">Reference proteome</keyword>
<evidence type="ECO:0000313" key="1">
    <source>
        <dbReference type="EMBL" id="RQO92872.1"/>
    </source>
</evidence>
<dbReference type="ExpressionAtlas" id="A0A2K1ZSU4">
    <property type="expression patterns" value="differential"/>
</dbReference>
<proteinExistence type="predicted"/>
<reference evidence="1 2" key="1">
    <citation type="journal article" date="2006" name="Science">
        <title>The genome of black cottonwood, Populus trichocarpa (Torr. &amp; Gray).</title>
        <authorList>
            <person name="Tuskan G.A."/>
            <person name="Difazio S."/>
            <person name="Jansson S."/>
            <person name="Bohlmann J."/>
            <person name="Grigoriev I."/>
            <person name="Hellsten U."/>
            <person name="Putnam N."/>
            <person name="Ralph S."/>
            <person name="Rombauts S."/>
            <person name="Salamov A."/>
            <person name="Schein J."/>
            <person name="Sterck L."/>
            <person name="Aerts A."/>
            <person name="Bhalerao R.R."/>
            <person name="Bhalerao R.P."/>
            <person name="Blaudez D."/>
            <person name="Boerjan W."/>
            <person name="Brun A."/>
            <person name="Brunner A."/>
            <person name="Busov V."/>
            <person name="Campbell M."/>
            <person name="Carlson J."/>
            <person name="Chalot M."/>
            <person name="Chapman J."/>
            <person name="Chen G.L."/>
            <person name="Cooper D."/>
            <person name="Coutinho P.M."/>
            <person name="Couturier J."/>
            <person name="Covert S."/>
            <person name="Cronk Q."/>
            <person name="Cunningham R."/>
            <person name="Davis J."/>
            <person name="Degroeve S."/>
            <person name="Dejardin A."/>
            <person name="Depamphilis C."/>
            <person name="Detter J."/>
            <person name="Dirks B."/>
            <person name="Dubchak I."/>
            <person name="Duplessis S."/>
            <person name="Ehlting J."/>
            <person name="Ellis B."/>
            <person name="Gendler K."/>
            <person name="Goodstein D."/>
            <person name="Gribskov M."/>
            <person name="Grimwood J."/>
            <person name="Groover A."/>
            <person name="Gunter L."/>
            <person name="Hamberger B."/>
            <person name="Heinze B."/>
            <person name="Helariutta Y."/>
            <person name="Henrissat B."/>
            <person name="Holligan D."/>
            <person name="Holt R."/>
            <person name="Huang W."/>
            <person name="Islam-Faridi N."/>
            <person name="Jones S."/>
            <person name="Jones-Rhoades M."/>
            <person name="Jorgensen R."/>
            <person name="Joshi C."/>
            <person name="Kangasjarvi J."/>
            <person name="Karlsson J."/>
            <person name="Kelleher C."/>
            <person name="Kirkpatrick R."/>
            <person name="Kirst M."/>
            <person name="Kohler A."/>
            <person name="Kalluri U."/>
            <person name="Larimer F."/>
            <person name="Leebens-Mack J."/>
            <person name="Leple J.C."/>
            <person name="Locascio P."/>
            <person name="Lou Y."/>
            <person name="Lucas S."/>
            <person name="Martin F."/>
            <person name="Montanini B."/>
            <person name="Napoli C."/>
            <person name="Nelson D.R."/>
            <person name="Nelson C."/>
            <person name="Nieminen K."/>
            <person name="Nilsson O."/>
            <person name="Pereda V."/>
            <person name="Peter G."/>
            <person name="Philippe R."/>
            <person name="Pilate G."/>
            <person name="Poliakov A."/>
            <person name="Razumovskaya J."/>
            <person name="Richardson P."/>
            <person name="Rinaldi C."/>
            <person name="Ritland K."/>
            <person name="Rouze P."/>
            <person name="Ryaboy D."/>
            <person name="Schmutz J."/>
            <person name="Schrader J."/>
            <person name="Segerman B."/>
            <person name="Shin H."/>
            <person name="Siddiqui A."/>
            <person name="Sterky F."/>
            <person name="Terry A."/>
            <person name="Tsai C.J."/>
            <person name="Uberbacher E."/>
            <person name="Unneberg P."/>
            <person name="Vahala J."/>
            <person name="Wall K."/>
            <person name="Wessler S."/>
            <person name="Yang G."/>
            <person name="Yin T."/>
            <person name="Douglas C."/>
            <person name="Marra M."/>
            <person name="Sandberg G."/>
            <person name="Van de Peer Y."/>
            <person name="Rokhsar D."/>
        </authorList>
    </citation>
    <scope>NUCLEOTIDE SEQUENCE [LARGE SCALE GENOMIC DNA]</scope>
    <source>
        <strain evidence="2">cv. Nisqually</strain>
    </source>
</reference>
<accession>A0A2K1ZSU4</accession>